<dbReference type="PANTHER" id="PTHR33452">
    <property type="entry name" value="OXIDOREDUCTASE CATD-RELATED"/>
    <property type="match status" value="1"/>
</dbReference>
<dbReference type="Proteomes" id="UP000320300">
    <property type="component" value="Unassembled WGS sequence"/>
</dbReference>
<evidence type="ECO:0000313" key="8">
    <source>
        <dbReference type="EMBL" id="SMO95831.1"/>
    </source>
</evidence>
<evidence type="ECO:0000256" key="3">
    <source>
        <dbReference type="ARBA" id="ARBA00022475"/>
    </source>
</evidence>
<dbReference type="InterPro" id="IPR032808">
    <property type="entry name" value="DoxX"/>
</dbReference>
<dbReference type="AlphaFoldDB" id="A0A521FK03"/>
<sequence>MKVLTKIQEWGDRHHPKWLDFIRMALGLTLMWKGIEFAFNLHAFTTLMENAGLGFAVSISLMAHLIIALHLIGGLMIALGSHTRMFCLLNLPVVLVAVFYVNLPNQIFSPYSEFWFSSAVALALICFLVEGDGVLSVEHEKQTLAE</sequence>
<dbReference type="Pfam" id="PF07681">
    <property type="entry name" value="DoxX"/>
    <property type="match status" value="1"/>
</dbReference>
<accession>A0A521FK03</accession>
<gene>
    <name evidence="8" type="ORF">SAMN06265348_112212</name>
</gene>
<keyword evidence="6 7" id="KW-0472">Membrane</keyword>
<evidence type="ECO:0000256" key="4">
    <source>
        <dbReference type="ARBA" id="ARBA00022692"/>
    </source>
</evidence>
<dbReference type="GO" id="GO:0005886">
    <property type="term" value="C:plasma membrane"/>
    <property type="evidence" value="ECO:0007669"/>
    <property type="project" value="UniProtKB-SubCell"/>
</dbReference>
<proteinExistence type="inferred from homology"/>
<evidence type="ECO:0000313" key="9">
    <source>
        <dbReference type="Proteomes" id="UP000320300"/>
    </source>
</evidence>
<name>A0A521FK03_9SPHI</name>
<protein>
    <submittedName>
        <fullName evidence="8">Uncharacterized membrane protein YphA, DoxX/SURF4 family</fullName>
    </submittedName>
</protein>
<comment type="similarity">
    <text evidence="2">Belongs to the DoxX family.</text>
</comment>
<organism evidence="8 9">
    <name type="scientific">Pedobacter westerhofensis</name>
    <dbReference type="NCBI Taxonomy" id="425512"/>
    <lineage>
        <taxon>Bacteria</taxon>
        <taxon>Pseudomonadati</taxon>
        <taxon>Bacteroidota</taxon>
        <taxon>Sphingobacteriia</taxon>
        <taxon>Sphingobacteriales</taxon>
        <taxon>Sphingobacteriaceae</taxon>
        <taxon>Pedobacter</taxon>
    </lineage>
</organism>
<reference evidence="8 9" key="1">
    <citation type="submission" date="2017-05" db="EMBL/GenBank/DDBJ databases">
        <authorList>
            <person name="Varghese N."/>
            <person name="Submissions S."/>
        </authorList>
    </citation>
    <scope>NUCLEOTIDE SEQUENCE [LARGE SCALE GENOMIC DNA]</scope>
    <source>
        <strain evidence="8 9">DSM 19036</strain>
    </source>
</reference>
<dbReference type="PANTHER" id="PTHR33452:SF1">
    <property type="entry name" value="INNER MEMBRANE PROTEIN YPHA-RELATED"/>
    <property type="match status" value="1"/>
</dbReference>
<keyword evidence="9" id="KW-1185">Reference proteome</keyword>
<evidence type="ECO:0000256" key="2">
    <source>
        <dbReference type="ARBA" id="ARBA00006679"/>
    </source>
</evidence>
<dbReference type="InterPro" id="IPR051907">
    <property type="entry name" value="DoxX-like_oxidoreductase"/>
</dbReference>
<evidence type="ECO:0000256" key="7">
    <source>
        <dbReference type="SAM" id="Phobius"/>
    </source>
</evidence>
<dbReference type="EMBL" id="FXTN01000012">
    <property type="protein sequence ID" value="SMO95831.1"/>
    <property type="molecule type" value="Genomic_DNA"/>
</dbReference>
<dbReference type="RefSeq" id="WP_142530407.1">
    <property type="nucleotide sequence ID" value="NZ_CBCSJO010000011.1"/>
</dbReference>
<feature type="transmembrane region" description="Helical" evidence="7">
    <location>
        <begin position="21"/>
        <end position="41"/>
    </location>
</feature>
<keyword evidence="3" id="KW-1003">Cell membrane</keyword>
<keyword evidence="5 7" id="KW-1133">Transmembrane helix</keyword>
<evidence type="ECO:0000256" key="6">
    <source>
        <dbReference type="ARBA" id="ARBA00023136"/>
    </source>
</evidence>
<dbReference type="OrthoDB" id="680764at2"/>
<keyword evidence="4 7" id="KW-0812">Transmembrane</keyword>
<evidence type="ECO:0000256" key="1">
    <source>
        <dbReference type="ARBA" id="ARBA00004651"/>
    </source>
</evidence>
<feature type="transmembrane region" description="Helical" evidence="7">
    <location>
        <begin position="86"/>
        <end position="103"/>
    </location>
</feature>
<feature type="transmembrane region" description="Helical" evidence="7">
    <location>
        <begin position="115"/>
        <end position="135"/>
    </location>
</feature>
<comment type="subcellular location">
    <subcellularLocation>
        <location evidence="1">Cell membrane</location>
        <topology evidence="1">Multi-pass membrane protein</topology>
    </subcellularLocation>
</comment>
<evidence type="ECO:0000256" key="5">
    <source>
        <dbReference type="ARBA" id="ARBA00022989"/>
    </source>
</evidence>
<feature type="transmembrane region" description="Helical" evidence="7">
    <location>
        <begin position="53"/>
        <end position="79"/>
    </location>
</feature>